<dbReference type="CDD" id="cd06170">
    <property type="entry name" value="LuxR_C_like"/>
    <property type="match status" value="1"/>
</dbReference>
<reference evidence="5" key="1">
    <citation type="submission" date="2015-07" db="EMBL/GenBank/DDBJ databases">
        <title>Nocardia seriolae U-1 whole genome shotgun sequence.</title>
        <authorList>
            <person name="Imajoh M."/>
            <person name="Fukumoto Y."/>
            <person name="Sukeda M."/>
            <person name="Yamane J."/>
            <person name="Yamasaki K."/>
            <person name="Shimizu M."/>
            <person name="Ohnishi K."/>
            <person name="Oshima S."/>
        </authorList>
    </citation>
    <scope>NUCLEOTIDE SEQUENCE [LARGE SCALE GENOMIC DNA]</scope>
    <source>
        <strain evidence="5">U-1</strain>
    </source>
</reference>
<dbReference type="InterPro" id="IPR003593">
    <property type="entry name" value="AAA+_ATPase"/>
</dbReference>
<dbReference type="InterPro" id="IPR036388">
    <property type="entry name" value="WH-like_DNA-bd_sf"/>
</dbReference>
<evidence type="ECO:0000259" key="3">
    <source>
        <dbReference type="PROSITE" id="PS50043"/>
    </source>
</evidence>
<dbReference type="Gene3D" id="3.40.50.300">
    <property type="entry name" value="P-loop containing nucleotide triphosphate hydrolases"/>
    <property type="match status" value="1"/>
</dbReference>
<organism evidence="4 5">
    <name type="scientific">Nocardia seriolae</name>
    <dbReference type="NCBI Taxonomy" id="37332"/>
    <lineage>
        <taxon>Bacteria</taxon>
        <taxon>Bacillati</taxon>
        <taxon>Actinomycetota</taxon>
        <taxon>Actinomycetes</taxon>
        <taxon>Mycobacteriales</taxon>
        <taxon>Nocardiaceae</taxon>
        <taxon>Nocardia</taxon>
    </lineage>
</organism>
<proteinExistence type="predicted"/>
<dbReference type="InterPro" id="IPR027417">
    <property type="entry name" value="P-loop_NTPase"/>
</dbReference>
<dbReference type="RefSeq" id="WP_036551993.1">
    <property type="nucleotide sequence ID" value="NZ_AP028459.1"/>
</dbReference>
<evidence type="ECO:0000313" key="5">
    <source>
        <dbReference type="Proteomes" id="UP000037179"/>
    </source>
</evidence>
<feature type="domain" description="HTH luxR-type" evidence="3">
    <location>
        <begin position="796"/>
        <end position="861"/>
    </location>
</feature>
<dbReference type="InterPro" id="IPR000792">
    <property type="entry name" value="Tscrpt_reg_LuxR_C"/>
</dbReference>
<dbReference type="Pfam" id="PF00196">
    <property type="entry name" value="GerE"/>
    <property type="match status" value="1"/>
</dbReference>
<dbReference type="GO" id="GO:0003677">
    <property type="term" value="F:DNA binding"/>
    <property type="evidence" value="ECO:0007669"/>
    <property type="project" value="UniProtKB-ARBA"/>
</dbReference>
<dbReference type="PANTHER" id="PTHR16305:SF35">
    <property type="entry name" value="TRANSCRIPTIONAL ACTIVATOR DOMAIN"/>
    <property type="match status" value="1"/>
</dbReference>
<dbReference type="AlphaFoldDB" id="A0ABC9YZG0"/>
<dbReference type="SMART" id="SM00382">
    <property type="entry name" value="AAA"/>
    <property type="match status" value="1"/>
</dbReference>
<evidence type="ECO:0000313" key="4">
    <source>
        <dbReference type="EMBL" id="GAP30904.1"/>
    </source>
</evidence>
<dbReference type="Pfam" id="PF13191">
    <property type="entry name" value="AAA_16"/>
    <property type="match status" value="1"/>
</dbReference>
<keyword evidence="2" id="KW-0067">ATP-binding</keyword>
<keyword evidence="1" id="KW-0547">Nucleotide-binding</keyword>
<gene>
    <name evidence="4" type="ORF">NSK11_contig00097-0037</name>
</gene>
<reference evidence="4 5" key="2">
    <citation type="journal article" date="2016" name="Genome Announc.">
        <title>Draft Genome Sequence of Erythromycin- and Oxytetracycline-Sensitive Nocardia seriolae Strain U-1 (NBRC 110359).</title>
        <authorList>
            <person name="Imajoh M."/>
            <person name="Sukeda M."/>
            <person name="Shimizu M."/>
            <person name="Yamane J."/>
            <person name="Ohnishi K."/>
            <person name="Oshima S."/>
        </authorList>
    </citation>
    <scope>NUCLEOTIDE SEQUENCE [LARGE SCALE GENOMIC DNA]</scope>
    <source>
        <strain evidence="4 5">U-1</strain>
    </source>
</reference>
<sequence>MRAWPLTGRSEELAFIETAVRRRGSARGVVLSGRPGVGKTRLAREAVALERRRGAFVCWVSATECARAVPLGAFASLVTEPGDPQTVVRRAVDRIVGGRGAAVVAVDDAHLLDDLSALLVNQLVLQGRATLVATVRSGEPVPDAVTALWKDEHLERLELQPLSERETEALVAAVLGGHVDQGTVQRLWQLSQGNVLYLRQLVASSAFRSAGGAWRLAGDVEVPSMLADMVIAHLDELAAEVRTVVDLLALSEPLPIGLLGGIVAGDAVESAEDAGVVTIESEDDLFVVRLAHPLYGEVRRASMGRLRARRLRGRIAASLADSGSRRPETRIRRAVLLLDSDLRPDPDLFIEVGERALGLADFRLADRLGRAAVGAAGGFRAQAIVAFAAMLSSPPASADAELAVLANLAGNESEFVRATVTRATNLGFRATCPDEAGALLAEAIARVTDHPLRDTLRALSGMFEAACGRLDTATALGTEVLAADDATDAAVLFASCGMVMWAAMTGRADLGAYVARGTAAAENVAEFANFRAALATQHLSGLIWAGHLDLATTVAAEYRGSVEDTPMAQCRYVTGIAGLARGELDTARSELTEERAGQEPFGNFGGALYGTLLSLTQCLAIRGEREAACRAQADMHRYRHPAVIFCDPIERLADAWVAASEGNVSAAITLAHEAAGIARGRGQTMHTAIALHTATRFGDRTAAAELAELATRLDGPRAPAAAAHAAALAADDARALMDAAAAFERFGDQLSAADALAQAADSFRRHGLYGSAHTAAARAVRIAARCGGPHTPALSLVAVPLPLSAREREVITLAAQGFTNREIAEKLMLSARTVEGHVYRASANLGVTGRHEFAAILGFDDAP</sequence>
<protein>
    <recommendedName>
        <fullName evidence="3">HTH luxR-type domain-containing protein</fullName>
    </recommendedName>
</protein>
<dbReference type="InterPro" id="IPR016032">
    <property type="entry name" value="Sig_transdc_resp-reg_C-effctor"/>
</dbReference>
<dbReference type="Gene3D" id="1.10.10.10">
    <property type="entry name" value="Winged helix-like DNA-binding domain superfamily/Winged helix DNA-binding domain"/>
    <property type="match status" value="1"/>
</dbReference>
<dbReference type="PRINTS" id="PR00038">
    <property type="entry name" value="HTHLUXR"/>
</dbReference>
<evidence type="ECO:0000256" key="1">
    <source>
        <dbReference type="ARBA" id="ARBA00022741"/>
    </source>
</evidence>
<dbReference type="SUPFAM" id="SSF46894">
    <property type="entry name" value="C-terminal effector domain of the bipartite response regulators"/>
    <property type="match status" value="1"/>
</dbReference>
<dbReference type="PROSITE" id="PS50043">
    <property type="entry name" value="HTH_LUXR_2"/>
    <property type="match status" value="1"/>
</dbReference>
<comment type="caution">
    <text evidence="4">The sequence shown here is derived from an EMBL/GenBank/DDBJ whole genome shotgun (WGS) entry which is preliminary data.</text>
</comment>
<keyword evidence="5" id="KW-1185">Reference proteome</keyword>
<dbReference type="InterPro" id="IPR041664">
    <property type="entry name" value="AAA_16"/>
</dbReference>
<name>A0ABC9YZG0_9NOCA</name>
<dbReference type="SUPFAM" id="SSF52540">
    <property type="entry name" value="P-loop containing nucleoside triphosphate hydrolases"/>
    <property type="match status" value="1"/>
</dbReference>
<dbReference type="Proteomes" id="UP000037179">
    <property type="component" value="Unassembled WGS sequence"/>
</dbReference>
<dbReference type="SMART" id="SM00421">
    <property type="entry name" value="HTH_LUXR"/>
    <property type="match status" value="1"/>
</dbReference>
<dbReference type="EMBL" id="BBYQ01000097">
    <property type="protein sequence ID" value="GAP30904.1"/>
    <property type="molecule type" value="Genomic_DNA"/>
</dbReference>
<dbReference type="GO" id="GO:0005524">
    <property type="term" value="F:ATP binding"/>
    <property type="evidence" value="ECO:0007669"/>
    <property type="project" value="UniProtKB-KW"/>
</dbReference>
<evidence type="ECO:0000256" key="2">
    <source>
        <dbReference type="ARBA" id="ARBA00022840"/>
    </source>
</evidence>
<accession>A0ABC9YZG0</accession>
<dbReference type="PANTHER" id="PTHR16305">
    <property type="entry name" value="TESTICULAR SOLUBLE ADENYLYL CYCLASE"/>
    <property type="match status" value="1"/>
</dbReference>